<feature type="domain" description="Major facilitator superfamily (MFS) profile" evidence="8">
    <location>
        <begin position="49"/>
        <end position="537"/>
    </location>
</feature>
<evidence type="ECO:0000256" key="4">
    <source>
        <dbReference type="ARBA" id="ARBA00022989"/>
    </source>
</evidence>
<dbReference type="Gene3D" id="1.20.1720.10">
    <property type="entry name" value="Multidrug resistance protein D"/>
    <property type="match status" value="1"/>
</dbReference>
<feature type="transmembrane region" description="Helical" evidence="7">
    <location>
        <begin position="440"/>
        <end position="463"/>
    </location>
</feature>
<dbReference type="InterPro" id="IPR036259">
    <property type="entry name" value="MFS_trans_sf"/>
</dbReference>
<name>A0A0C3D4W9_OIDMZ</name>
<organism evidence="9 10">
    <name type="scientific">Oidiodendron maius (strain Zn)</name>
    <dbReference type="NCBI Taxonomy" id="913774"/>
    <lineage>
        <taxon>Eukaryota</taxon>
        <taxon>Fungi</taxon>
        <taxon>Dikarya</taxon>
        <taxon>Ascomycota</taxon>
        <taxon>Pezizomycotina</taxon>
        <taxon>Leotiomycetes</taxon>
        <taxon>Leotiomycetes incertae sedis</taxon>
        <taxon>Myxotrichaceae</taxon>
        <taxon>Oidiodendron</taxon>
    </lineage>
</organism>
<feature type="transmembrane region" description="Helical" evidence="7">
    <location>
        <begin position="84"/>
        <end position="102"/>
    </location>
</feature>
<dbReference type="PANTHER" id="PTHR23501">
    <property type="entry name" value="MAJOR FACILITATOR SUPERFAMILY"/>
    <property type="match status" value="1"/>
</dbReference>
<protein>
    <recommendedName>
        <fullName evidence="8">Major facilitator superfamily (MFS) profile domain-containing protein</fullName>
    </recommendedName>
</protein>
<dbReference type="GO" id="GO:0022857">
    <property type="term" value="F:transmembrane transporter activity"/>
    <property type="evidence" value="ECO:0007669"/>
    <property type="project" value="InterPro"/>
</dbReference>
<dbReference type="FunFam" id="1.20.1720.10:FF:000012">
    <property type="entry name" value="MFS toxin efflux pump (AflT)"/>
    <property type="match status" value="1"/>
</dbReference>
<keyword evidence="5 7" id="KW-0472">Membrane</keyword>
<feature type="transmembrane region" description="Helical" evidence="7">
    <location>
        <begin position="380"/>
        <end position="400"/>
    </location>
</feature>
<dbReference type="Gene3D" id="1.20.1250.20">
    <property type="entry name" value="MFS general substrate transporter like domains"/>
    <property type="match status" value="1"/>
</dbReference>
<feature type="transmembrane region" description="Helical" evidence="7">
    <location>
        <begin position="406"/>
        <end position="428"/>
    </location>
</feature>
<dbReference type="InterPro" id="IPR011701">
    <property type="entry name" value="MFS"/>
</dbReference>
<evidence type="ECO:0000256" key="5">
    <source>
        <dbReference type="ARBA" id="ARBA00023136"/>
    </source>
</evidence>
<keyword evidence="3 7" id="KW-0812">Transmembrane</keyword>
<feature type="transmembrane region" description="Helical" evidence="7">
    <location>
        <begin position="139"/>
        <end position="160"/>
    </location>
</feature>
<feature type="transmembrane region" description="Helical" evidence="7">
    <location>
        <begin position="353"/>
        <end position="373"/>
    </location>
</feature>
<dbReference type="InterPro" id="IPR020846">
    <property type="entry name" value="MFS_dom"/>
</dbReference>
<reference evidence="9 10" key="1">
    <citation type="submission" date="2014-04" db="EMBL/GenBank/DDBJ databases">
        <authorList>
            <consortium name="DOE Joint Genome Institute"/>
            <person name="Kuo A."/>
            <person name="Martino E."/>
            <person name="Perotto S."/>
            <person name="Kohler A."/>
            <person name="Nagy L.G."/>
            <person name="Floudas D."/>
            <person name="Copeland A."/>
            <person name="Barry K.W."/>
            <person name="Cichocki N."/>
            <person name="Veneault-Fourrey C."/>
            <person name="LaButti K."/>
            <person name="Lindquist E.A."/>
            <person name="Lipzen A."/>
            <person name="Lundell T."/>
            <person name="Morin E."/>
            <person name="Murat C."/>
            <person name="Sun H."/>
            <person name="Tunlid A."/>
            <person name="Henrissat B."/>
            <person name="Grigoriev I.V."/>
            <person name="Hibbett D.S."/>
            <person name="Martin F."/>
            <person name="Nordberg H.P."/>
            <person name="Cantor M.N."/>
            <person name="Hua S.X."/>
        </authorList>
    </citation>
    <scope>NUCLEOTIDE SEQUENCE [LARGE SCALE GENOMIC DNA]</scope>
    <source>
        <strain evidence="9 10">Zn</strain>
    </source>
</reference>
<dbReference type="OrthoDB" id="10021397at2759"/>
<feature type="transmembrane region" description="Helical" evidence="7">
    <location>
        <begin position="114"/>
        <end position="133"/>
    </location>
</feature>
<dbReference type="Proteomes" id="UP000054321">
    <property type="component" value="Unassembled WGS sequence"/>
</dbReference>
<comment type="subcellular location">
    <subcellularLocation>
        <location evidence="1">Membrane</location>
        <topology evidence="1">Multi-pass membrane protein</topology>
    </subcellularLocation>
</comment>
<evidence type="ECO:0000313" key="9">
    <source>
        <dbReference type="EMBL" id="KIM96947.1"/>
    </source>
</evidence>
<feature type="transmembrane region" description="Helical" evidence="7">
    <location>
        <begin position="273"/>
        <end position="291"/>
    </location>
</feature>
<evidence type="ECO:0000313" key="10">
    <source>
        <dbReference type="Proteomes" id="UP000054321"/>
    </source>
</evidence>
<dbReference type="FunCoup" id="A0A0C3D4W9">
    <property type="interactions" value="92"/>
</dbReference>
<evidence type="ECO:0000256" key="7">
    <source>
        <dbReference type="SAM" id="Phobius"/>
    </source>
</evidence>
<feature type="transmembrane region" description="Helical" evidence="7">
    <location>
        <begin position="202"/>
        <end position="222"/>
    </location>
</feature>
<evidence type="ECO:0000256" key="1">
    <source>
        <dbReference type="ARBA" id="ARBA00004141"/>
    </source>
</evidence>
<feature type="transmembrane region" description="Helical" evidence="7">
    <location>
        <begin position="46"/>
        <end position="72"/>
    </location>
</feature>
<keyword evidence="10" id="KW-1185">Reference proteome</keyword>
<evidence type="ECO:0000256" key="2">
    <source>
        <dbReference type="ARBA" id="ARBA00022448"/>
    </source>
</evidence>
<dbReference type="CDD" id="cd17502">
    <property type="entry name" value="MFS_Azr1_MDR_like"/>
    <property type="match status" value="1"/>
</dbReference>
<dbReference type="PROSITE" id="PS50850">
    <property type="entry name" value="MFS"/>
    <property type="match status" value="1"/>
</dbReference>
<reference evidence="10" key="2">
    <citation type="submission" date="2015-01" db="EMBL/GenBank/DDBJ databases">
        <title>Evolutionary Origins and Diversification of the Mycorrhizal Mutualists.</title>
        <authorList>
            <consortium name="DOE Joint Genome Institute"/>
            <consortium name="Mycorrhizal Genomics Consortium"/>
            <person name="Kohler A."/>
            <person name="Kuo A."/>
            <person name="Nagy L.G."/>
            <person name="Floudas D."/>
            <person name="Copeland A."/>
            <person name="Barry K.W."/>
            <person name="Cichocki N."/>
            <person name="Veneault-Fourrey C."/>
            <person name="LaButti K."/>
            <person name="Lindquist E.A."/>
            <person name="Lipzen A."/>
            <person name="Lundell T."/>
            <person name="Morin E."/>
            <person name="Murat C."/>
            <person name="Riley R."/>
            <person name="Ohm R."/>
            <person name="Sun H."/>
            <person name="Tunlid A."/>
            <person name="Henrissat B."/>
            <person name="Grigoriev I.V."/>
            <person name="Hibbett D.S."/>
            <person name="Martin F."/>
        </authorList>
    </citation>
    <scope>NUCLEOTIDE SEQUENCE [LARGE SCALE GENOMIC DNA]</scope>
    <source>
        <strain evidence="10">Zn</strain>
    </source>
</reference>
<gene>
    <name evidence="9" type="ORF">OIDMADRAFT_131347</name>
</gene>
<dbReference type="HOGENOM" id="CLU_000960_22_1_1"/>
<dbReference type="Pfam" id="PF07690">
    <property type="entry name" value="MFS_1"/>
    <property type="match status" value="1"/>
</dbReference>
<dbReference type="EMBL" id="KN832883">
    <property type="protein sequence ID" value="KIM96947.1"/>
    <property type="molecule type" value="Genomic_DNA"/>
</dbReference>
<feature type="region of interest" description="Disordered" evidence="6">
    <location>
        <begin position="18"/>
        <end position="39"/>
    </location>
</feature>
<keyword evidence="2" id="KW-0813">Transport</keyword>
<evidence type="ECO:0000256" key="6">
    <source>
        <dbReference type="SAM" id="MobiDB-lite"/>
    </source>
</evidence>
<proteinExistence type="predicted"/>
<evidence type="ECO:0000256" key="3">
    <source>
        <dbReference type="ARBA" id="ARBA00022692"/>
    </source>
</evidence>
<accession>A0A0C3D4W9</accession>
<dbReference type="GO" id="GO:0005886">
    <property type="term" value="C:plasma membrane"/>
    <property type="evidence" value="ECO:0007669"/>
    <property type="project" value="TreeGrafter"/>
</dbReference>
<feature type="transmembrane region" description="Helical" evidence="7">
    <location>
        <begin position="312"/>
        <end position="333"/>
    </location>
</feature>
<sequence length="541" mass="57969">MFHTSTSSITEEGRVELGDATIDTETSKEPEETTASNGDHPKGFRLAMVVVALVLSVFLVALDLSIIATAVPRITDSFHSLDQIGWYGSAFFLTLASFQSAWGKAFKYFPLKAVFISAILIFEFGSLLCGVAHNSNTLIAGRAVAGLGAGGITSGCYTIVNFAAPPRLRPAFTGILGATYGCASVVGPLLGGAFTDKVSWRWCFYINLPIGIPSALIILILFKTPAAAKPVKASLRETFLQMDLIGTFIIMGAIISFTLAMEWGGVTKPWDSADVIATLVVCGILIIIFILNEWWQGDRAQLEFLKLRERTLLAVCVFIIFFSGAFFVLLYYLPIYFQAIGGVSAQQSGIRNLPLIISVSIASILSGGLISLFGYYAPYLVIGGILSTVGAGLIYTFQVGSPSSHWISFQIIAGLGVGLGLQIPTIVAQSICEASDVSHMTAITLFFQLVGGAFFISAAQSIFANRLIHYLQLNIPEINPFVVVSIGATQFRESLPASNIPGIVLSYSQSLQDLFILVIVLTGLSTIASGLAPLEKIKIRL</sequence>
<feature type="transmembrane region" description="Helical" evidence="7">
    <location>
        <begin position="172"/>
        <end position="190"/>
    </location>
</feature>
<dbReference type="AlphaFoldDB" id="A0A0C3D4W9"/>
<feature type="transmembrane region" description="Helical" evidence="7">
    <location>
        <begin position="242"/>
        <end position="261"/>
    </location>
</feature>
<dbReference type="PANTHER" id="PTHR23501:SF177">
    <property type="entry name" value="MAJOR FACILITATOR SUPERFAMILY (MFS) PROFILE DOMAIN-CONTAINING PROTEIN-RELATED"/>
    <property type="match status" value="1"/>
</dbReference>
<feature type="transmembrane region" description="Helical" evidence="7">
    <location>
        <begin position="514"/>
        <end position="534"/>
    </location>
</feature>
<evidence type="ECO:0000259" key="8">
    <source>
        <dbReference type="PROSITE" id="PS50850"/>
    </source>
</evidence>
<dbReference type="InParanoid" id="A0A0C3D4W9"/>
<dbReference type="FunFam" id="1.20.1250.20:FF:000196">
    <property type="entry name" value="MFS toxin efflux pump (AflT)"/>
    <property type="match status" value="1"/>
</dbReference>
<keyword evidence="4 7" id="KW-1133">Transmembrane helix</keyword>
<dbReference type="SUPFAM" id="SSF103473">
    <property type="entry name" value="MFS general substrate transporter"/>
    <property type="match status" value="1"/>
</dbReference>